<name>A0A512AKL8_9SPHN</name>
<dbReference type="InterPro" id="IPR001597">
    <property type="entry name" value="ArAA_b-elim_lyase/Thr_aldolase"/>
</dbReference>
<evidence type="ECO:0000256" key="4">
    <source>
        <dbReference type="ARBA" id="ARBA00022898"/>
    </source>
</evidence>
<dbReference type="GO" id="GO:0006520">
    <property type="term" value="P:amino acid metabolic process"/>
    <property type="evidence" value="ECO:0007669"/>
    <property type="project" value="InterPro"/>
</dbReference>
<dbReference type="Gene3D" id="3.90.1150.10">
    <property type="entry name" value="Aspartate Aminotransferase, domain 1"/>
    <property type="match status" value="1"/>
</dbReference>
<dbReference type="OrthoDB" id="9774495at2"/>
<proteinExistence type="inferred from homology"/>
<dbReference type="SUPFAM" id="SSF53383">
    <property type="entry name" value="PLP-dependent transferases"/>
    <property type="match status" value="1"/>
</dbReference>
<dbReference type="GO" id="GO:0016829">
    <property type="term" value="F:lyase activity"/>
    <property type="evidence" value="ECO:0007669"/>
    <property type="project" value="InterPro"/>
</dbReference>
<gene>
    <name evidence="6" type="ORF">NSE01_20920</name>
</gene>
<evidence type="ECO:0000313" key="6">
    <source>
        <dbReference type="EMBL" id="GEO00260.1"/>
    </source>
</evidence>
<dbReference type="Pfam" id="PF01212">
    <property type="entry name" value="Beta_elim_lyase"/>
    <property type="match status" value="1"/>
</dbReference>
<evidence type="ECO:0000256" key="1">
    <source>
        <dbReference type="ARBA" id="ARBA00001933"/>
    </source>
</evidence>
<organism evidence="6 7">
    <name type="scientific">Novosphingobium sediminis</name>
    <dbReference type="NCBI Taxonomy" id="707214"/>
    <lineage>
        <taxon>Bacteria</taxon>
        <taxon>Pseudomonadati</taxon>
        <taxon>Pseudomonadota</taxon>
        <taxon>Alphaproteobacteria</taxon>
        <taxon>Sphingomonadales</taxon>
        <taxon>Sphingomonadaceae</taxon>
        <taxon>Novosphingobium</taxon>
    </lineage>
</organism>
<dbReference type="RefSeq" id="WP_147159554.1">
    <property type="nucleotide sequence ID" value="NZ_BJYR01000013.1"/>
</dbReference>
<keyword evidence="7" id="KW-1185">Reference proteome</keyword>
<sequence>MKFFSDNAAPVHPRIWAAMQAADAPDTAYDGDALSARLDAAFTDLFGVPCAAIWVATGTAGNCLALSAMVPPHGGVVCHREAHIEMDEGGAPGFFLHGAKLLLAEGEGAKLTPETISTVLDGIRPGVHQVQPHAISITQATECGRVYTPAEVSAISALAKARGLGLHMDGARFANAVAHLGCSPADVTVGAGVDALTFGCVKNGGMSAEAIVFFAPDLVDVVRYRRKRAGHLQSKGRYLAAQILAMLEGGLWLENARAANAAAQEIAAACGERLIHPVEANEIFVVLSPAEQAALRGQGFDFYDWTAPAGAPGAARLVTSWSSPPHEVEALARAIAAL</sequence>
<dbReference type="Gene3D" id="3.40.640.10">
    <property type="entry name" value="Type I PLP-dependent aspartate aminotransferase-like (Major domain)"/>
    <property type="match status" value="1"/>
</dbReference>
<feature type="domain" description="Aromatic amino acid beta-eliminating lyase/threonine aldolase" evidence="5">
    <location>
        <begin position="3"/>
        <end position="287"/>
    </location>
</feature>
<dbReference type="PANTHER" id="PTHR48097">
    <property type="entry name" value="L-THREONINE ALDOLASE-RELATED"/>
    <property type="match status" value="1"/>
</dbReference>
<reference evidence="6 7" key="1">
    <citation type="submission" date="2019-07" db="EMBL/GenBank/DDBJ databases">
        <title>Whole genome shotgun sequence of Novosphingobium sediminis NBRC 106119.</title>
        <authorList>
            <person name="Hosoyama A."/>
            <person name="Uohara A."/>
            <person name="Ohji S."/>
            <person name="Ichikawa N."/>
        </authorList>
    </citation>
    <scope>NUCLEOTIDE SEQUENCE [LARGE SCALE GENOMIC DNA]</scope>
    <source>
        <strain evidence="6 7">NBRC 106119</strain>
    </source>
</reference>
<dbReference type="PANTHER" id="PTHR48097:SF5">
    <property type="entry name" value="LOW SPECIFICITY L-THREONINE ALDOLASE"/>
    <property type="match status" value="1"/>
</dbReference>
<keyword evidence="4" id="KW-0663">Pyridoxal phosphate</keyword>
<dbReference type="AlphaFoldDB" id="A0A512AKL8"/>
<dbReference type="InterPro" id="IPR015424">
    <property type="entry name" value="PyrdxlP-dep_Trfase"/>
</dbReference>
<evidence type="ECO:0000256" key="2">
    <source>
        <dbReference type="ARBA" id="ARBA00006966"/>
    </source>
</evidence>
<dbReference type="EMBL" id="BJYR01000013">
    <property type="protein sequence ID" value="GEO00260.1"/>
    <property type="molecule type" value="Genomic_DNA"/>
</dbReference>
<comment type="cofactor">
    <cofactor evidence="1">
        <name>pyridoxal 5'-phosphate</name>
        <dbReference type="ChEBI" id="CHEBI:597326"/>
    </cofactor>
</comment>
<dbReference type="InterPro" id="IPR015422">
    <property type="entry name" value="PyrdxlP-dep_Trfase_small"/>
</dbReference>
<evidence type="ECO:0000259" key="5">
    <source>
        <dbReference type="Pfam" id="PF01212"/>
    </source>
</evidence>
<evidence type="ECO:0000313" key="7">
    <source>
        <dbReference type="Proteomes" id="UP000321464"/>
    </source>
</evidence>
<protein>
    <submittedName>
        <fullName evidence="6">L-threonine aldolase</fullName>
    </submittedName>
</protein>
<dbReference type="Proteomes" id="UP000321464">
    <property type="component" value="Unassembled WGS sequence"/>
</dbReference>
<comment type="subunit">
    <text evidence="3">Homotetramer.</text>
</comment>
<comment type="similarity">
    <text evidence="2">Belongs to the threonine aldolase family.</text>
</comment>
<dbReference type="InterPro" id="IPR015421">
    <property type="entry name" value="PyrdxlP-dep_Trfase_major"/>
</dbReference>
<evidence type="ECO:0000256" key="3">
    <source>
        <dbReference type="ARBA" id="ARBA00011881"/>
    </source>
</evidence>
<accession>A0A512AKL8</accession>
<comment type="caution">
    <text evidence="6">The sequence shown here is derived from an EMBL/GenBank/DDBJ whole genome shotgun (WGS) entry which is preliminary data.</text>
</comment>